<keyword evidence="3" id="KW-1185">Reference proteome</keyword>
<evidence type="ECO:0000313" key="3">
    <source>
        <dbReference type="Proteomes" id="UP001179952"/>
    </source>
</evidence>
<proteinExistence type="predicted"/>
<organism evidence="2 3">
    <name type="scientific">Acorus gramineus</name>
    <name type="common">Dwarf sweet flag</name>
    <dbReference type="NCBI Taxonomy" id="55184"/>
    <lineage>
        <taxon>Eukaryota</taxon>
        <taxon>Viridiplantae</taxon>
        <taxon>Streptophyta</taxon>
        <taxon>Embryophyta</taxon>
        <taxon>Tracheophyta</taxon>
        <taxon>Spermatophyta</taxon>
        <taxon>Magnoliopsida</taxon>
        <taxon>Liliopsida</taxon>
        <taxon>Acoraceae</taxon>
        <taxon>Acorus</taxon>
    </lineage>
</organism>
<dbReference type="PANTHER" id="PTHR44203:SF8">
    <property type="entry name" value="ETHYLENE-OVERPRODUCTION PROTEIN 1"/>
    <property type="match status" value="1"/>
</dbReference>
<accession>A0AAV9BPS3</accession>
<sequence>MISLVSLTKHKHEPVINHRPPASAPPPFTTSSSSSPGSSSDCPDLPFLCPRSSLRSDPLDPCPCRRNDDPIVAFNKDPKPVPGDVVFRVGSVEVNSVPANIASPSKPLKTILFGRFSESWRETIDFTQIGISIDTMRAIESFSRTGSVNSFSVDTLLLLPLGKPVLLQRPEMRVR</sequence>
<dbReference type="AlphaFoldDB" id="A0AAV9BPS3"/>
<protein>
    <submittedName>
        <fullName evidence="2">ETO1-like protein 2</fullName>
    </submittedName>
</protein>
<gene>
    <name evidence="2" type="ORF">QJS04_geneDACA023555</name>
</gene>
<reference evidence="2" key="1">
    <citation type="journal article" date="2023" name="Nat. Commun.">
        <title>Diploid and tetraploid genomes of Acorus and the evolution of monocots.</title>
        <authorList>
            <person name="Ma L."/>
            <person name="Liu K.W."/>
            <person name="Li Z."/>
            <person name="Hsiao Y.Y."/>
            <person name="Qi Y."/>
            <person name="Fu T."/>
            <person name="Tang G.D."/>
            <person name="Zhang D."/>
            <person name="Sun W.H."/>
            <person name="Liu D.K."/>
            <person name="Li Y."/>
            <person name="Chen G.Z."/>
            <person name="Liu X.D."/>
            <person name="Liao X.Y."/>
            <person name="Jiang Y.T."/>
            <person name="Yu X."/>
            <person name="Hao Y."/>
            <person name="Huang J."/>
            <person name="Zhao X.W."/>
            <person name="Ke S."/>
            <person name="Chen Y.Y."/>
            <person name="Wu W.L."/>
            <person name="Hsu J.L."/>
            <person name="Lin Y.F."/>
            <person name="Huang M.D."/>
            <person name="Li C.Y."/>
            <person name="Huang L."/>
            <person name="Wang Z.W."/>
            <person name="Zhao X."/>
            <person name="Zhong W.Y."/>
            <person name="Peng D.H."/>
            <person name="Ahmad S."/>
            <person name="Lan S."/>
            <person name="Zhang J.S."/>
            <person name="Tsai W.C."/>
            <person name="Van de Peer Y."/>
            <person name="Liu Z.J."/>
        </authorList>
    </citation>
    <scope>NUCLEOTIDE SEQUENCE</scope>
    <source>
        <strain evidence="2">SCP</strain>
    </source>
</reference>
<dbReference type="GO" id="GO:0010105">
    <property type="term" value="P:negative regulation of ethylene-activated signaling pathway"/>
    <property type="evidence" value="ECO:0007669"/>
    <property type="project" value="InterPro"/>
</dbReference>
<comment type="caution">
    <text evidence="2">The sequence shown here is derived from an EMBL/GenBank/DDBJ whole genome shotgun (WGS) entry which is preliminary data.</text>
</comment>
<feature type="region of interest" description="Disordered" evidence="1">
    <location>
        <begin position="1"/>
        <end position="39"/>
    </location>
</feature>
<dbReference type="EMBL" id="JAUJYN010000002">
    <property type="protein sequence ID" value="KAK1278803.1"/>
    <property type="molecule type" value="Genomic_DNA"/>
</dbReference>
<feature type="compositionally biased region" description="Low complexity" evidence="1">
    <location>
        <begin position="29"/>
        <end position="39"/>
    </location>
</feature>
<dbReference type="PANTHER" id="PTHR44203">
    <property type="entry name" value="ETO1-RELATED"/>
    <property type="match status" value="1"/>
</dbReference>
<evidence type="ECO:0000313" key="2">
    <source>
        <dbReference type="EMBL" id="KAK1278803.1"/>
    </source>
</evidence>
<dbReference type="Proteomes" id="UP001179952">
    <property type="component" value="Unassembled WGS sequence"/>
</dbReference>
<dbReference type="InterPro" id="IPR044631">
    <property type="entry name" value="ETO1-like"/>
</dbReference>
<reference evidence="2" key="2">
    <citation type="submission" date="2023-06" db="EMBL/GenBank/DDBJ databases">
        <authorList>
            <person name="Ma L."/>
            <person name="Liu K.-W."/>
            <person name="Li Z."/>
            <person name="Hsiao Y.-Y."/>
            <person name="Qi Y."/>
            <person name="Fu T."/>
            <person name="Tang G."/>
            <person name="Zhang D."/>
            <person name="Sun W.-H."/>
            <person name="Liu D.-K."/>
            <person name="Li Y."/>
            <person name="Chen G.-Z."/>
            <person name="Liu X.-D."/>
            <person name="Liao X.-Y."/>
            <person name="Jiang Y.-T."/>
            <person name="Yu X."/>
            <person name="Hao Y."/>
            <person name="Huang J."/>
            <person name="Zhao X.-W."/>
            <person name="Ke S."/>
            <person name="Chen Y.-Y."/>
            <person name="Wu W.-L."/>
            <person name="Hsu J.-L."/>
            <person name="Lin Y.-F."/>
            <person name="Huang M.-D."/>
            <person name="Li C.-Y."/>
            <person name="Huang L."/>
            <person name="Wang Z.-W."/>
            <person name="Zhao X."/>
            <person name="Zhong W.-Y."/>
            <person name="Peng D.-H."/>
            <person name="Ahmad S."/>
            <person name="Lan S."/>
            <person name="Zhang J.-S."/>
            <person name="Tsai W.-C."/>
            <person name="Van De Peer Y."/>
            <person name="Liu Z.-J."/>
        </authorList>
    </citation>
    <scope>NUCLEOTIDE SEQUENCE</scope>
    <source>
        <strain evidence="2">SCP</strain>
        <tissue evidence="2">Leaves</tissue>
    </source>
</reference>
<name>A0AAV9BPS3_ACOGR</name>
<evidence type="ECO:0000256" key="1">
    <source>
        <dbReference type="SAM" id="MobiDB-lite"/>
    </source>
</evidence>